<sequence>MRKLCVNSSIFFSILVGLLDDWNMLGKCTLEELQSIACSAVGVDARFFWLSRAVSHHCTEWNEDTITAALDRAGKIRRTFRNCYAIYSVSSNEANESFLDAYFRSKTFEIAMPPFIPVNDGQMALERMLNLADVHAECKRQGTVSQVDNEREDLVCSNDAFVVAISSIHGLTPHDANTLQQGIGSIEEIMAASKEDILDNTDLSAEKADAVVKFFHDPPFYMNPVPPSTRN</sequence>
<protein>
    <submittedName>
        <fullName evidence="2">Uncharacterized protein</fullName>
    </submittedName>
</protein>
<dbReference type="EMBL" id="CM035427">
    <property type="protein sequence ID" value="KAH7306898.1"/>
    <property type="molecule type" value="Genomic_DNA"/>
</dbReference>
<name>A0A8T2S511_CERRI</name>
<dbReference type="OrthoDB" id="1857825at2759"/>
<dbReference type="AlphaFoldDB" id="A0A8T2S511"/>
<accession>A0A8T2S511</accession>
<dbReference type="SUPFAM" id="SSF47781">
    <property type="entry name" value="RuvA domain 2-like"/>
    <property type="match status" value="1"/>
</dbReference>
<organism evidence="2 3">
    <name type="scientific">Ceratopteris richardii</name>
    <name type="common">Triangle waterfern</name>
    <dbReference type="NCBI Taxonomy" id="49495"/>
    <lineage>
        <taxon>Eukaryota</taxon>
        <taxon>Viridiplantae</taxon>
        <taxon>Streptophyta</taxon>
        <taxon>Embryophyta</taxon>
        <taxon>Tracheophyta</taxon>
        <taxon>Polypodiopsida</taxon>
        <taxon>Polypodiidae</taxon>
        <taxon>Polypodiales</taxon>
        <taxon>Pteridineae</taxon>
        <taxon>Pteridaceae</taxon>
        <taxon>Parkerioideae</taxon>
        <taxon>Ceratopteris</taxon>
    </lineage>
</organism>
<dbReference type="PANTHER" id="PTHR37394:SF1">
    <property type="entry name" value="PROTEIN PARTING DANCERS"/>
    <property type="match status" value="1"/>
</dbReference>
<dbReference type="Proteomes" id="UP000825935">
    <property type="component" value="Chromosome 22"/>
</dbReference>
<gene>
    <name evidence="2" type="ORF">KP509_22G036300</name>
</gene>
<comment type="caution">
    <text evidence="2">The sequence shown here is derived from an EMBL/GenBank/DDBJ whole genome shotgun (WGS) entry which is preliminary data.</text>
</comment>
<proteinExistence type="predicted"/>
<feature type="chain" id="PRO_5035937487" evidence="1">
    <location>
        <begin position="20"/>
        <end position="231"/>
    </location>
</feature>
<dbReference type="Gene3D" id="1.10.150.20">
    <property type="entry name" value="5' to 3' exonuclease, C-terminal subdomain"/>
    <property type="match status" value="1"/>
</dbReference>
<evidence type="ECO:0000256" key="1">
    <source>
        <dbReference type="SAM" id="SignalP"/>
    </source>
</evidence>
<dbReference type="InterPro" id="IPR010994">
    <property type="entry name" value="RuvA_2-like"/>
</dbReference>
<dbReference type="InterPro" id="IPR039172">
    <property type="entry name" value="PTD"/>
</dbReference>
<dbReference type="PANTHER" id="PTHR37394">
    <property type="entry name" value="PROTEIN PARTING DANCERS"/>
    <property type="match status" value="1"/>
</dbReference>
<keyword evidence="3" id="KW-1185">Reference proteome</keyword>
<keyword evidence="1" id="KW-0732">Signal</keyword>
<feature type="signal peptide" evidence="1">
    <location>
        <begin position="1"/>
        <end position="19"/>
    </location>
</feature>
<evidence type="ECO:0000313" key="2">
    <source>
        <dbReference type="EMBL" id="KAH7306898.1"/>
    </source>
</evidence>
<dbReference type="GO" id="GO:0000712">
    <property type="term" value="P:resolution of meiotic recombination intermediates"/>
    <property type="evidence" value="ECO:0007669"/>
    <property type="project" value="InterPro"/>
</dbReference>
<reference evidence="2" key="1">
    <citation type="submission" date="2021-08" db="EMBL/GenBank/DDBJ databases">
        <title>WGS assembly of Ceratopteris richardii.</title>
        <authorList>
            <person name="Marchant D.B."/>
            <person name="Chen G."/>
            <person name="Jenkins J."/>
            <person name="Shu S."/>
            <person name="Leebens-Mack J."/>
            <person name="Grimwood J."/>
            <person name="Schmutz J."/>
            <person name="Soltis P."/>
            <person name="Soltis D."/>
            <person name="Chen Z.-H."/>
        </authorList>
    </citation>
    <scope>NUCLEOTIDE SEQUENCE</scope>
    <source>
        <strain evidence="2">Whitten #5841</strain>
        <tissue evidence="2">Leaf</tissue>
    </source>
</reference>
<evidence type="ECO:0000313" key="3">
    <source>
        <dbReference type="Proteomes" id="UP000825935"/>
    </source>
</evidence>